<dbReference type="Pfam" id="PF07833">
    <property type="entry name" value="Cu_amine_oxidN1"/>
    <property type="match status" value="1"/>
</dbReference>
<evidence type="ECO:0000256" key="1">
    <source>
        <dbReference type="SAM" id="SignalP"/>
    </source>
</evidence>
<dbReference type="KEGG" id="dau:Daud_0706"/>
<feature type="signal peptide" evidence="1">
    <location>
        <begin position="1"/>
        <end position="23"/>
    </location>
</feature>
<accession>B1I2F3</accession>
<dbReference type="AlphaFoldDB" id="B1I2F3"/>
<dbReference type="STRING" id="477974.Daud_0706"/>
<dbReference type="InterPro" id="IPR012854">
    <property type="entry name" value="Cu_amine_oxidase-like_N"/>
</dbReference>
<feature type="domain" description="Copper amine oxidase-like N-terminal" evidence="2">
    <location>
        <begin position="29"/>
        <end position="136"/>
    </location>
</feature>
<reference evidence="4" key="1">
    <citation type="submission" date="2007-10" db="EMBL/GenBank/DDBJ databases">
        <title>Complete sequence of chromosome of Desulforudis audaxviator MP104C.</title>
        <authorList>
            <person name="Copeland A."/>
            <person name="Lucas S."/>
            <person name="Lapidus A."/>
            <person name="Barry K."/>
            <person name="Glavina del Rio T."/>
            <person name="Dalin E."/>
            <person name="Tice H."/>
            <person name="Bruce D."/>
            <person name="Pitluck S."/>
            <person name="Lowry S.R."/>
            <person name="Larimer F."/>
            <person name="Land M.L."/>
            <person name="Hauser L."/>
            <person name="Kyrpides N."/>
            <person name="Ivanova N.N."/>
            <person name="Richardson P."/>
        </authorList>
    </citation>
    <scope>NUCLEOTIDE SEQUENCE [LARGE SCALE GENOMIC DNA]</scope>
    <source>
        <strain evidence="4">MP104C</strain>
    </source>
</reference>
<dbReference type="HOGENOM" id="CLU_932929_0_0_9"/>
<dbReference type="eggNOG" id="COG2333">
    <property type="taxonomic scope" value="Bacteria"/>
</dbReference>
<organism evidence="3 4">
    <name type="scientific">Desulforudis audaxviator (strain MP104C)</name>
    <dbReference type="NCBI Taxonomy" id="477974"/>
    <lineage>
        <taxon>Bacteria</taxon>
        <taxon>Bacillati</taxon>
        <taxon>Bacillota</taxon>
        <taxon>Clostridia</taxon>
        <taxon>Thermoanaerobacterales</taxon>
        <taxon>Candidatus Desulforudaceae</taxon>
        <taxon>Candidatus Desulforudis</taxon>
    </lineage>
</organism>
<sequence>MRRWTTPLFVLILCLAFTLTAQAAPRVVLDGKDLTFDVPPPVSEQGRTLVPLRGTLEALGAFVQWDDATQTVTATRADTQVRLTLGSMIAYKNGQPVLLDVPAKTVRGRTMVPLRFVSESFGAWVGWDSTNQTVVISSTGQPVYIAPAPAKTEVTQPTTLQQQSQSVTTTTPSQQQVQTQGNTVYITKTGAKYHRNGCQYLARSKIPIDLSNAVASGYTPCSVCNPGQISSSTSSPILTMPSSTPQIQKQDVTVYVTRTGSKYHRGGCRYLSKSQIPMSLSNAKASGYTACSVCGPPR</sequence>
<feature type="chain" id="PRO_5002762687" evidence="1">
    <location>
        <begin position="24"/>
        <end position="298"/>
    </location>
</feature>
<dbReference type="EMBL" id="CP000860">
    <property type="protein sequence ID" value="ACA59236.1"/>
    <property type="molecule type" value="Genomic_DNA"/>
</dbReference>
<dbReference type="Proteomes" id="UP000008544">
    <property type="component" value="Chromosome"/>
</dbReference>
<name>B1I2F3_DESAP</name>
<evidence type="ECO:0000313" key="4">
    <source>
        <dbReference type="Proteomes" id="UP000008544"/>
    </source>
</evidence>
<gene>
    <name evidence="3" type="ordered locus">Daud_0706</name>
</gene>
<keyword evidence="1" id="KW-0732">Signal</keyword>
<dbReference type="eggNOG" id="COG0103">
    <property type="taxonomic scope" value="Bacteria"/>
</dbReference>
<proteinExistence type="predicted"/>
<dbReference type="Gene3D" id="3.40.10.10">
    <property type="entry name" value="DNA Methylphosphotriester Repair Domain"/>
    <property type="match status" value="1"/>
</dbReference>
<protein>
    <submittedName>
        <fullName evidence="3">Copper amine oxidase domain protein</fullName>
    </submittedName>
</protein>
<evidence type="ECO:0000259" key="2">
    <source>
        <dbReference type="Pfam" id="PF07833"/>
    </source>
</evidence>
<keyword evidence="4" id="KW-1185">Reference proteome</keyword>
<dbReference type="Gene3D" id="3.30.457.10">
    <property type="entry name" value="Copper amine oxidase-like, N-terminal domain"/>
    <property type="match status" value="1"/>
</dbReference>
<dbReference type="SUPFAM" id="SSF55383">
    <property type="entry name" value="Copper amine oxidase, domain N"/>
    <property type="match status" value="1"/>
</dbReference>
<reference evidence="3 4" key="2">
    <citation type="journal article" date="2008" name="Science">
        <title>Environmental genomics reveals a single-species ecosystem deep within Earth.</title>
        <authorList>
            <person name="Chivian D."/>
            <person name="Brodie E.L."/>
            <person name="Alm E.J."/>
            <person name="Culley D.E."/>
            <person name="Dehal P.S."/>
            <person name="Desantis T.Z."/>
            <person name="Gihring T.M."/>
            <person name="Lapidus A."/>
            <person name="Lin L.H."/>
            <person name="Lowry S.R."/>
            <person name="Moser D.P."/>
            <person name="Richardson P.M."/>
            <person name="Southam G."/>
            <person name="Wanger G."/>
            <person name="Pratt L.M."/>
            <person name="Andersen G.L."/>
            <person name="Hazen T.C."/>
            <person name="Brockman F.J."/>
            <person name="Arkin A.P."/>
            <person name="Onstott T.C."/>
        </authorList>
    </citation>
    <scope>NUCLEOTIDE SEQUENCE [LARGE SCALE GENOMIC DNA]</scope>
    <source>
        <strain evidence="3 4">MP104C</strain>
    </source>
</reference>
<evidence type="ECO:0000313" key="3">
    <source>
        <dbReference type="EMBL" id="ACA59236.1"/>
    </source>
</evidence>
<dbReference type="SUPFAM" id="SSF57884">
    <property type="entry name" value="Ada DNA repair protein, N-terminal domain (N-Ada 10)"/>
    <property type="match status" value="1"/>
</dbReference>
<dbReference type="InterPro" id="IPR035451">
    <property type="entry name" value="Ada-like_dom_sf"/>
</dbReference>
<dbReference type="InterPro" id="IPR036582">
    <property type="entry name" value="Mao_N_sf"/>
</dbReference>